<comment type="caution">
    <text evidence="2">The sequence shown here is derived from an EMBL/GenBank/DDBJ whole genome shotgun (WGS) entry which is preliminary data.</text>
</comment>
<organism evidence="2 3">
    <name type="scientific">Pleurodeles waltl</name>
    <name type="common">Iberian ribbed newt</name>
    <dbReference type="NCBI Taxonomy" id="8319"/>
    <lineage>
        <taxon>Eukaryota</taxon>
        <taxon>Metazoa</taxon>
        <taxon>Chordata</taxon>
        <taxon>Craniata</taxon>
        <taxon>Vertebrata</taxon>
        <taxon>Euteleostomi</taxon>
        <taxon>Amphibia</taxon>
        <taxon>Batrachia</taxon>
        <taxon>Caudata</taxon>
        <taxon>Salamandroidea</taxon>
        <taxon>Salamandridae</taxon>
        <taxon>Pleurodelinae</taxon>
        <taxon>Pleurodeles</taxon>
    </lineage>
</organism>
<dbReference type="Proteomes" id="UP001066276">
    <property type="component" value="Chromosome 6"/>
</dbReference>
<keyword evidence="3" id="KW-1185">Reference proteome</keyword>
<protein>
    <submittedName>
        <fullName evidence="2">Uncharacterized protein</fullName>
    </submittedName>
</protein>
<reference evidence="2" key="1">
    <citation type="journal article" date="2022" name="bioRxiv">
        <title>Sequencing and chromosome-scale assembly of the giantPleurodeles waltlgenome.</title>
        <authorList>
            <person name="Brown T."/>
            <person name="Elewa A."/>
            <person name="Iarovenko S."/>
            <person name="Subramanian E."/>
            <person name="Araus A.J."/>
            <person name="Petzold A."/>
            <person name="Susuki M."/>
            <person name="Suzuki K.-i.T."/>
            <person name="Hayashi T."/>
            <person name="Toyoda A."/>
            <person name="Oliveira C."/>
            <person name="Osipova E."/>
            <person name="Leigh N.D."/>
            <person name="Simon A."/>
            <person name="Yun M.H."/>
        </authorList>
    </citation>
    <scope>NUCLEOTIDE SEQUENCE</scope>
    <source>
        <strain evidence="2">20211129_DDA</strain>
        <tissue evidence="2">Liver</tissue>
    </source>
</reference>
<name>A0AAV7R5Z7_PLEWA</name>
<feature type="region of interest" description="Disordered" evidence="1">
    <location>
        <begin position="79"/>
        <end position="98"/>
    </location>
</feature>
<evidence type="ECO:0000313" key="3">
    <source>
        <dbReference type="Proteomes" id="UP001066276"/>
    </source>
</evidence>
<dbReference type="AlphaFoldDB" id="A0AAV7R5Z7"/>
<dbReference type="EMBL" id="JANPWB010000010">
    <property type="protein sequence ID" value="KAJ1146178.1"/>
    <property type="molecule type" value="Genomic_DNA"/>
</dbReference>
<gene>
    <name evidence="2" type="ORF">NDU88_012459</name>
</gene>
<evidence type="ECO:0000256" key="1">
    <source>
        <dbReference type="SAM" id="MobiDB-lite"/>
    </source>
</evidence>
<evidence type="ECO:0000313" key="2">
    <source>
        <dbReference type="EMBL" id="KAJ1146178.1"/>
    </source>
</evidence>
<proteinExistence type="predicted"/>
<accession>A0AAV7R5Z7</accession>
<feature type="region of interest" description="Disordered" evidence="1">
    <location>
        <begin position="1"/>
        <end position="64"/>
    </location>
</feature>
<sequence length="98" mass="10284">MDLLATTPGKESQGSGKGALKRERSGLCQGQGGAGARAWSSFPRDGTPWRTRRVQSCESGRGSRGAQAIERCVKLVASEASHPEGPRGPHVLRWGGVG</sequence>